<dbReference type="InterPro" id="IPR011320">
    <property type="entry name" value="RNase_H1_N"/>
</dbReference>
<accession>A0AAN9YBB6</accession>
<sequence length="557" mass="59953">MGQWAFYAVQKGKQPGVYQTWSECEAQVRGFSGARFKGYQTREGAEGYVRRGTDIPGAGGDTGVKRLAAEESVPSTAPVAARSINVFSIKAAPPSLSSQTPASSAPVRGMIGLSSEVLSSLLNLNTSTPPATSADGLSTKAPSSSSVVSSTSSLTPARRSINGLSVAALWSPAVTQNPKPTVLASSSINGLSAKSLGSSITATASKPRPTATAPAKGRINGLSAAATALFSLPTSSPSSKFYAVAVGKQPGVYLTWPECEAQVKGVRGAVYKSFGDRGEAVEFLAVHGGDGGHFSQFEGKGFRPDSSAPFVEEFGRLSSSQGWVPGSQEYKRQRARAMRNELRSYYFKPEPVVVVKMEGGEGEGKGVALAAVKEEDEGEGGGEPVTAVKRERAEDGTVIKQERLEDSKANVVIKKEEDDLEPYDEIRNEQDLALLDLQGFQRMCREVGKEPADSIEGCQMALRETLVNIVDFIDVHRTGQKVEVWTDFEAFARYTLRSNKDKMIHKEYAKDDPLLECFLVNFAEHRAAAMGVGGRPSRKRRSAGQHGRDSKRMRRWW</sequence>
<dbReference type="AlphaFoldDB" id="A0AAN9YBB6"/>
<dbReference type="Pfam" id="PF01693">
    <property type="entry name" value="Cauli_VI"/>
    <property type="match status" value="2"/>
</dbReference>
<protein>
    <recommendedName>
        <fullName evidence="3">ribonuclease H</fullName>
        <ecNumber evidence="3">3.1.26.4</ecNumber>
    </recommendedName>
</protein>
<dbReference type="EMBL" id="JAJSPL020000052">
    <property type="protein sequence ID" value="KAK7732275.1"/>
    <property type="molecule type" value="Genomic_DNA"/>
</dbReference>
<reference evidence="11 12" key="1">
    <citation type="journal article" date="2023" name="PLoS ONE">
        <title>Cytospora paraplurivora sp. nov. isolated from orchards with fruit tree decline syndrome in Ontario, Canada.</title>
        <authorList>
            <person name="Ilyukhin E."/>
            <person name="Nguyen H.D.T."/>
            <person name="Castle A.J."/>
            <person name="Ellouze W."/>
        </authorList>
    </citation>
    <scope>NUCLEOTIDE SEQUENCE [LARGE SCALE GENOMIC DNA]</scope>
    <source>
        <strain evidence="11 12">FDS-564</strain>
    </source>
</reference>
<evidence type="ECO:0000256" key="3">
    <source>
        <dbReference type="ARBA" id="ARBA00012180"/>
    </source>
</evidence>
<keyword evidence="5" id="KW-0479">Metal-binding</keyword>
<evidence type="ECO:0000256" key="2">
    <source>
        <dbReference type="ARBA" id="ARBA00005300"/>
    </source>
</evidence>
<keyword evidence="12" id="KW-1185">Reference proteome</keyword>
<keyword evidence="4" id="KW-0540">Nuclease</keyword>
<proteinExistence type="inferred from homology"/>
<dbReference type="SUPFAM" id="SSF55658">
    <property type="entry name" value="L9 N-domain-like"/>
    <property type="match status" value="2"/>
</dbReference>
<dbReference type="InterPro" id="IPR009027">
    <property type="entry name" value="Ribosomal_bL9/RNase_H1_N"/>
</dbReference>
<feature type="region of interest" description="Disordered" evidence="9">
    <location>
        <begin position="130"/>
        <end position="152"/>
    </location>
</feature>
<comment type="similarity">
    <text evidence="2">Belongs to the RNase H family.</text>
</comment>
<dbReference type="Gene3D" id="3.40.970.10">
    <property type="entry name" value="Ribonuclease H1, N-terminal domain"/>
    <property type="match status" value="2"/>
</dbReference>
<dbReference type="GO" id="GO:0004523">
    <property type="term" value="F:RNA-DNA hybrid ribonuclease activity"/>
    <property type="evidence" value="ECO:0007669"/>
    <property type="project" value="UniProtKB-EC"/>
</dbReference>
<feature type="compositionally biased region" description="Low complexity" evidence="9">
    <location>
        <begin position="137"/>
        <end position="152"/>
    </location>
</feature>
<evidence type="ECO:0000259" key="10">
    <source>
        <dbReference type="Pfam" id="PF01693"/>
    </source>
</evidence>
<evidence type="ECO:0000313" key="11">
    <source>
        <dbReference type="EMBL" id="KAK7732275.1"/>
    </source>
</evidence>
<dbReference type="InterPro" id="IPR037056">
    <property type="entry name" value="RNase_H1_N_sf"/>
</dbReference>
<organism evidence="11 12">
    <name type="scientific">Cytospora paraplurivora</name>
    <dbReference type="NCBI Taxonomy" id="2898453"/>
    <lineage>
        <taxon>Eukaryota</taxon>
        <taxon>Fungi</taxon>
        <taxon>Dikarya</taxon>
        <taxon>Ascomycota</taxon>
        <taxon>Pezizomycotina</taxon>
        <taxon>Sordariomycetes</taxon>
        <taxon>Sordariomycetidae</taxon>
        <taxon>Diaporthales</taxon>
        <taxon>Cytosporaceae</taxon>
        <taxon>Cytospora</taxon>
    </lineage>
</organism>
<dbReference type="GO" id="GO:0046872">
    <property type="term" value="F:metal ion binding"/>
    <property type="evidence" value="ECO:0007669"/>
    <property type="project" value="UniProtKB-KW"/>
</dbReference>
<dbReference type="FunFam" id="3.40.970.10:FF:000001">
    <property type="entry name" value="Ribonuclease H1"/>
    <property type="match status" value="2"/>
</dbReference>
<evidence type="ECO:0000256" key="7">
    <source>
        <dbReference type="ARBA" id="ARBA00022801"/>
    </source>
</evidence>
<evidence type="ECO:0000256" key="1">
    <source>
        <dbReference type="ARBA" id="ARBA00001946"/>
    </source>
</evidence>
<feature type="region of interest" description="Disordered" evidence="9">
    <location>
        <begin position="531"/>
        <end position="557"/>
    </location>
</feature>
<dbReference type="PANTHER" id="PTHR38846:SF1">
    <property type="entry name" value="C3H1-TYPE DOMAIN-CONTAINING PROTEIN"/>
    <property type="match status" value="1"/>
</dbReference>
<dbReference type="PANTHER" id="PTHR38846">
    <property type="entry name" value="C3H1-TYPE DOMAIN-CONTAINING PROTEIN"/>
    <property type="match status" value="1"/>
</dbReference>
<evidence type="ECO:0000256" key="8">
    <source>
        <dbReference type="ARBA" id="ARBA00022842"/>
    </source>
</evidence>
<feature type="domain" description="Ribonuclease H1 N-terminal" evidence="10">
    <location>
        <begin position="6"/>
        <end position="47"/>
    </location>
</feature>
<name>A0AAN9YBB6_9PEZI</name>
<feature type="compositionally biased region" description="Basic residues" evidence="9">
    <location>
        <begin position="536"/>
        <end position="557"/>
    </location>
</feature>
<comment type="cofactor">
    <cofactor evidence="1">
        <name>Mg(2+)</name>
        <dbReference type="ChEBI" id="CHEBI:18420"/>
    </cofactor>
</comment>
<gene>
    <name evidence="11" type="ORF">SLS53_008565</name>
</gene>
<keyword evidence="8" id="KW-0460">Magnesium</keyword>
<feature type="domain" description="Ribonuclease H1 N-terminal" evidence="10">
    <location>
        <begin position="240"/>
        <end position="283"/>
    </location>
</feature>
<dbReference type="Proteomes" id="UP001320245">
    <property type="component" value="Unassembled WGS sequence"/>
</dbReference>
<evidence type="ECO:0000256" key="5">
    <source>
        <dbReference type="ARBA" id="ARBA00022723"/>
    </source>
</evidence>
<evidence type="ECO:0000256" key="9">
    <source>
        <dbReference type="SAM" id="MobiDB-lite"/>
    </source>
</evidence>
<keyword evidence="6" id="KW-0255">Endonuclease</keyword>
<evidence type="ECO:0000256" key="4">
    <source>
        <dbReference type="ARBA" id="ARBA00022722"/>
    </source>
</evidence>
<keyword evidence="7" id="KW-0378">Hydrolase</keyword>
<evidence type="ECO:0000313" key="12">
    <source>
        <dbReference type="Proteomes" id="UP001320245"/>
    </source>
</evidence>
<evidence type="ECO:0000256" key="6">
    <source>
        <dbReference type="ARBA" id="ARBA00022759"/>
    </source>
</evidence>
<dbReference type="EC" id="3.1.26.4" evidence="3"/>
<comment type="caution">
    <text evidence="11">The sequence shown here is derived from an EMBL/GenBank/DDBJ whole genome shotgun (WGS) entry which is preliminary data.</text>
</comment>